<sequence>DQQRWVQLVNPVEQDYFYWIIEKLVRAFIEDDFKDSTAITEIVLLGPILSPEMYRSLLSCFIGQFEQTKLLDATLLQGLVQLIECAFVGELMDDDLVRIATVLFKELSLTHNGTSDHVLLLTLALGRVLDVMVAGQVKDMNRDRDHQPMLQLLAGLRDSGNAYLKYQAAYAYQALQYAPDDETPLQVVWRYSKLTAAGASAVTSVFKLDPAGFIRGIENLQELAKSVAGVVKAGIDGYSTLRQGAGRAVRATEDSFDTIKKRSWYLALQGTAFFIRQGRLYDFKQVVFQAPCRHNANFQWGVCRQLGEIAIDPLWEDKVHQQAVEFLGEIYRCNTDWKPNEDVKRWILTILLQISGLENSFAKDRAYVLLKELKSDGATELPGIFPLRARLPLPVSFPLLIRVQEIPKVEYDLYKLRMQRIDDQLTTNLHTTNALNQAGQRDTKLLITCRTQYLGPDYRERFVPNSSGHYQRGTNELLLEAVIVPFSMSQIELYVEKYVPLEPRTWVKKDYMDKLTIIPNLMDLVKNPFLLTLALEALPDVVEGKTDLARLRITRVELYDTFAKHWLSVNKRRLQALKLKDEKQEALEDLLSDGFERNGIDFQKRLAVAIFRGQEGRPVVEYSHRRDKGTWKKEFFGTEADVILLREASLLSRAGNLYRFIHRSMLEYFFSCSIWDTTRSDKEFDLEAYLGSTGDNLSVDSHLLSMRNLVPEPSIIQFLVERIRIPGADVTAGQFDSARLEDSNLTGVTLANAWIRCTDFSRAQMEGVRFCELPWIKEDQPIESCAVSPDGKTFATGLWNGDICIYNIATWVKAHLLHGHKQRVESLAFSPSGFQLLSGSGDKTVRLWNCKTGLTDCILENHTGAVKAVTFSPSGKQMASASDDCTVRLWDAQTGAALFVLEDHTDCVTGIAYSPDGNTVVSCSKDELIRMFDTCSGKLSQKSQTCYERYECIAYSSDGQKIIVGSSIGILGLWKTDVNGPIIKWHGHDLGVSSVQFSPNDEWILSTSGDNTVKLWEAQTDRVANNISPSNDIAAYSPDGRSLLSGGHSGILQLYNADTGELCAGLHSYAFVNHATYSPNGLQIAVAGIRGGVTLLNAQSHAVEYFIHTGNAAAFVTYSSCGQWIALGMRTRGVEVWDTRSVIGQHIYSSDTLVASLAFSPNGLNLAVGHVNGDICVLEIRTWSCKMVIKGGHKQGACVVYPPESPHLSCYYRSGTEGIRMFDEKGQNIRTILEYEKFNAELFAYSSCGRWIAAVKGQMVHLWMSTSSGMESNWAHATTVEGFSGSVMAVAWRPNTTEFATTSMDKSIRVWKVDGESAHVSVQMLWSHGLQALTAPSAVLVGSIGLSTTNRKLLEQRGAIFESNSSVSDGA</sequence>
<keyword evidence="1 3" id="KW-0853">WD repeat</keyword>
<dbReference type="Gene3D" id="2.130.10.10">
    <property type="entry name" value="YVTN repeat-like/Quinoprotein amine dehydrogenase"/>
    <property type="match status" value="3"/>
</dbReference>
<proteinExistence type="predicted"/>
<evidence type="ECO:0000256" key="2">
    <source>
        <dbReference type="ARBA" id="ARBA00022737"/>
    </source>
</evidence>
<dbReference type="PRINTS" id="PR00320">
    <property type="entry name" value="GPROTEINBRPT"/>
</dbReference>
<dbReference type="PROSITE" id="PS50294">
    <property type="entry name" value="WD_REPEATS_REGION"/>
    <property type="match status" value="5"/>
</dbReference>
<dbReference type="InterPro" id="IPR020472">
    <property type="entry name" value="WD40_PAC1"/>
</dbReference>
<evidence type="ECO:0000313" key="5">
    <source>
        <dbReference type="EMBL" id="KAG0272577.1"/>
    </source>
</evidence>
<dbReference type="InterPro" id="IPR056251">
    <property type="entry name" value="Arm_rpt_dom"/>
</dbReference>
<dbReference type="InterPro" id="IPR015943">
    <property type="entry name" value="WD40/YVTN_repeat-like_dom_sf"/>
</dbReference>
<dbReference type="InterPro" id="IPR001680">
    <property type="entry name" value="WD40_rpt"/>
</dbReference>
<dbReference type="PROSITE" id="PS00678">
    <property type="entry name" value="WD_REPEATS_1"/>
    <property type="match status" value="2"/>
</dbReference>
<dbReference type="CDD" id="cd00200">
    <property type="entry name" value="WD40"/>
    <property type="match status" value="1"/>
</dbReference>
<dbReference type="Gene3D" id="2.160.20.80">
    <property type="entry name" value="E3 ubiquitin-protein ligase SopA"/>
    <property type="match status" value="1"/>
</dbReference>
<accession>A0AAD4H5H0</accession>
<dbReference type="Pfam" id="PF23948">
    <property type="entry name" value="ARM_5"/>
    <property type="match status" value="1"/>
</dbReference>
<dbReference type="Proteomes" id="UP001194580">
    <property type="component" value="Unassembled WGS sequence"/>
</dbReference>
<feature type="repeat" description="WD" evidence="3">
    <location>
        <begin position="1280"/>
        <end position="1321"/>
    </location>
</feature>
<feature type="repeat" description="WD" evidence="3">
    <location>
        <begin position="817"/>
        <end position="849"/>
    </location>
</feature>
<evidence type="ECO:0000256" key="1">
    <source>
        <dbReference type="ARBA" id="ARBA00022574"/>
    </source>
</evidence>
<evidence type="ECO:0000313" key="6">
    <source>
        <dbReference type="Proteomes" id="UP001194580"/>
    </source>
</evidence>
<dbReference type="SUPFAM" id="SSF141571">
    <property type="entry name" value="Pentapeptide repeat-like"/>
    <property type="match status" value="1"/>
</dbReference>
<feature type="repeat" description="WD" evidence="3">
    <location>
        <begin position="985"/>
        <end position="1026"/>
    </location>
</feature>
<dbReference type="Pfam" id="PF00400">
    <property type="entry name" value="WD40"/>
    <property type="match status" value="6"/>
</dbReference>
<dbReference type="InterPro" id="IPR036322">
    <property type="entry name" value="WD40_repeat_dom_sf"/>
</dbReference>
<dbReference type="PANTHER" id="PTHR22847:SF637">
    <property type="entry name" value="WD REPEAT DOMAIN 5B"/>
    <property type="match status" value="1"/>
</dbReference>
<evidence type="ECO:0000256" key="3">
    <source>
        <dbReference type="PROSITE-ProRule" id="PRU00221"/>
    </source>
</evidence>
<dbReference type="InterPro" id="IPR019775">
    <property type="entry name" value="WD40_repeat_CS"/>
</dbReference>
<dbReference type="GO" id="GO:1990234">
    <property type="term" value="C:transferase complex"/>
    <property type="evidence" value="ECO:0007669"/>
    <property type="project" value="UniProtKB-ARBA"/>
</dbReference>
<dbReference type="SMART" id="SM00320">
    <property type="entry name" value="WD40"/>
    <property type="match status" value="11"/>
</dbReference>
<dbReference type="EMBL" id="JAAAIL010000900">
    <property type="protein sequence ID" value="KAG0272577.1"/>
    <property type="molecule type" value="Genomic_DNA"/>
</dbReference>
<protein>
    <recommendedName>
        <fullName evidence="4">Arm-like repeat domain-containing protein</fullName>
    </recommendedName>
</protein>
<dbReference type="PROSITE" id="PS50082">
    <property type="entry name" value="WD_REPEATS_2"/>
    <property type="match status" value="5"/>
</dbReference>
<feature type="non-terminal residue" evidence="5">
    <location>
        <position position="1371"/>
    </location>
</feature>
<dbReference type="SUPFAM" id="SSF50978">
    <property type="entry name" value="WD40 repeat-like"/>
    <property type="match status" value="2"/>
</dbReference>
<keyword evidence="2" id="KW-0677">Repeat</keyword>
<gene>
    <name evidence="5" type="ORF">BGZ95_011672</name>
</gene>
<evidence type="ECO:0000259" key="4">
    <source>
        <dbReference type="Pfam" id="PF23948"/>
    </source>
</evidence>
<keyword evidence="6" id="KW-1185">Reference proteome</keyword>
<feature type="domain" description="Arm-like repeat" evidence="4">
    <location>
        <begin position="13"/>
        <end position="350"/>
    </location>
</feature>
<dbReference type="PANTHER" id="PTHR22847">
    <property type="entry name" value="WD40 REPEAT PROTEIN"/>
    <property type="match status" value="1"/>
</dbReference>
<feature type="repeat" description="WD" evidence="3">
    <location>
        <begin position="901"/>
        <end position="942"/>
    </location>
</feature>
<comment type="caution">
    <text evidence="5">The sequence shown here is derived from an EMBL/GenBank/DDBJ whole genome shotgun (WGS) entry which is preliminary data.</text>
</comment>
<reference evidence="5" key="1">
    <citation type="journal article" date="2020" name="Fungal Divers.">
        <title>Resolving the Mortierellaceae phylogeny through synthesis of multi-gene phylogenetics and phylogenomics.</title>
        <authorList>
            <person name="Vandepol N."/>
            <person name="Liber J."/>
            <person name="Desiro A."/>
            <person name="Na H."/>
            <person name="Kennedy M."/>
            <person name="Barry K."/>
            <person name="Grigoriev I.V."/>
            <person name="Miller A.N."/>
            <person name="O'Donnell K."/>
            <person name="Stajich J.E."/>
            <person name="Bonito G."/>
        </authorList>
    </citation>
    <scope>NUCLEOTIDE SEQUENCE</scope>
    <source>
        <strain evidence="5">NRRL 28262</strain>
    </source>
</reference>
<organism evidence="5 6">
    <name type="scientific">Linnemannia exigua</name>
    <dbReference type="NCBI Taxonomy" id="604196"/>
    <lineage>
        <taxon>Eukaryota</taxon>
        <taxon>Fungi</taxon>
        <taxon>Fungi incertae sedis</taxon>
        <taxon>Mucoromycota</taxon>
        <taxon>Mortierellomycotina</taxon>
        <taxon>Mortierellomycetes</taxon>
        <taxon>Mortierellales</taxon>
        <taxon>Mortierellaceae</taxon>
        <taxon>Linnemannia</taxon>
    </lineage>
</organism>
<name>A0AAD4H5H0_9FUNG</name>
<feature type="repeat" description="WD" evidence="3">
    <location>
        <begin position="859"/>
        <end position="900"/>
    </location>
</feature>